<evidence type="ECO:0000259" key="7">
    <source>
        <dbReference type="Pfam" id="PF00501"/>
    </source>
</evidence>
<keyword evidence="11" id="KW-1185">Reference proteome</keyword>
<evidence type="ECO:0000256" key="2">
    <source>
        <dbReference type="ARBA" id="ARBA00022598"/>
    </source>
</evidence>
<proteinExistence type="inferred from homology"/>
<dbReference type="InterPro" id="IPR045851">
    <property type="entry name" value="AMP-bd_C_sf"/>
</dbReference>
<dbReference type="InterPro" id="IPR000873">
    <property type="entry name" value="AMP-dep_synth/lig_dom"/>
</dbReference>
<evidence type="ECO:0000259" key="9">
    <source>
        <dbReference type="Pfam" id="PF16177"/>
    </source>
</evidence>
<evidence type="ECO:0000313" key="10">
    <source>
        <dbReference type="EMBL" id="QBF28554.1"/>
    </source>
</evidence>
<dbReference type="GO" id="GO:0016208">
    <property type="term" value="F:AMP binding"/>
    <property type="evidence" value="ECO:0007669"/>
    <property type="project" value="InterPro"/>
</dbReference>
<dbReference type="Pfam" id="PF00501">
    <property type="entry name" value="AMP-binding"/>
    <property type="match status" value="1"/>
</dbReference>
<feature type="binding site" evidence="6">
    <location>
        <position position="519"/>
    </location>
    <ligand>
        <name>CoA</name>
        <dbReference type="ChEBI" id="CHEBI:57287"/>
    </ligand>
</feature>
<comment type="cofactor">
    <cofactor evidence="6">
        <name>Mg(2+)</name>
        <dbReference type="ChEBI" id="CHEBI:18420"/>
    </cofactor>
</comment>
<feature type="binding site" evidence="6">
    <location>
        <position position="511"/>
    </location>
    <ligand>
        <name>ATP</name>
        <dbReference type="ChEBI" id="CHEBI:30616"/>
    </ligand>
</feature>
<gene>
    <name evidence="10" type="primary">acs</name>
    <name evidence="6" type="synonym">acsA</name>
    <name evidence="10" type="ORF">EXN22_23775</name>
</gene>
<feature type="binding site" evidence="6">
    <location>
        <begin position="383"/>
        <end position="385"/>
    </location>
    <ligand>
        <name>ATP</name>
        <dbReference type="ChEBI" id="CHEBI:30616"/>
    </ligand>
</feature>
<protein>
    <recommendedName>
        <fullName evidence="6">Acetyl-coenzyme A synthetase</fullName>
        <shortName evidence="6">AcCoA synthetase</shortName>
        <shortName evidence="6">Acs</shortName>
        <ecNumber evidence="6">6.2.1.1</ecNumber>
    </recommendedName>
    <alternativeName>
        <fullName evidence="6">Acetate--CoA ligase</fullName>
    </alternativeName>
    <alternativeName>
        <fullName evidence="6">Acyl-activating enzyme</fullName>
    </alternativeName>
</protein>
<dbReference type="RefSeq" id="WP_130266347.1">
    <property type="nucleotide sequence ID" value="NZ_CP035952.1"/>
</dbReference>
<feature type="modified residue" description="N6-acetyllysine" evidence="6">
    <location>
        <position position="605"/>
    </location>
</feature>
<dbReference type="EC" id="6.2.1.1" evidence="6"/>
<feature type="domain" description="AMP-dependent synthetase/ligase" evidence="7">
    <location>
        <begin position="81"/>
        <end position="463"/>
    </location>
</feature>
<feature type="binding site" evidence="6">
    <location>
        <position position="533"/>
    </location>
    <ligand>
        <name>Mg(2+)</name>
        <dbReference type="ChEBI" id="CHEBI:18420"/>
    </ligand>
</feature>
<accession>A0A411MNY2</accession>
<keyword evidence="3 6" id="KW-0547">Nucleotide-binding</keyword>
<dbReference type="PROSITE" id="PS00455">
    <property type="entry name" value="AMP_BINDING"/>
    <property type="match status" value="1"/>
</dbReference>
<feature type="binding site" evidence="6">
    <location>
        <begin position="189"/>
        <end position="192"/>
    </location>
    <ligand>
        <name>CoA</name>
        <dbReference type="ChEBI" id="CHEBI:57287"/>
    </ligand>
</feature>
<reference evidence="10 11" key="1">
    <citation type="submission" date="2019-02" db="EMBL/GenBank/DDBJ databases">
        <title>Complete genome sequence of Pseudomonas sp. SNU WT1 isolated from rainbow trout.</title>
        <authorList>
            <person name="Oh W.T."/>
            <person name="Park S.C."/>
        </authorList>
    </citation>
    <scope>NUCLEOTIDE SEQUENCE [LARGE SCALE GENOMIC DNA]</scope>
    <source>
        <strain evidence="10 11">SNU WT1</strain>
    </source>
</reference>
<dbReference type="Pfam" id="PF16177">
    <property type="entry name" value="ACAS_N"/>
    <property type="match status" value="1"/>
</dbReference>
<dbReference type="OrthoDB" id="9803968at2"/>
<comment type="caution">
    <text evidence="6">Lacks conserved residue(s) required for the propagation of feature annotation.</text>
</comment>
<comment type="catalytic activity">
    <reaction evidence="6">
        <text>acetate + ATP + CoA = acetyl-CoA + AMP + diphosphate</text>
        <dbReference type="Rhea" id="RHEA:23176"/>
        <dbReference type="ChEBI" id="CHEBI:30089"/>
        <dbReference type="ChEBI" id="CHEBI:30616"/>
        <dbReference type="ChEBI" id="CHEBI:33019"/>
        <dbReference type="ChEBI" id="CHEBI:57287"/>
        <dbReference type="ChEBI" id="CHEBI:57288"/>
        <dbReference type="ChEBI" id="CHEBI:456215"/>
        <dbReference type="EC" id="6.2.1.1"/>
    </reaction>
</comment>
<evidence type="ECO:0000256" key="4">
    <source>
        <dbReference type="ARBA" id="ARBA00022840"/>
    </source>
</evidence>
<dbReference type="PANTHER" id="PTHR24095:SF14">
    <property type="entry name" value="ACETYL-COENZYME A SYNTHETASE 1"/>
    <property type="match status" value="1"/>
</dbReference>
<feature type="binding site" evidence="6">
    <location>
        <begin position="407"/>
        <end position="412"/>
    </location>
    <ligand>
        <name>ATP</name>
        <dbReference type="ChEBI" id="CHEBI:30616"/>
    </ligand>
</feature>
<comment type="similarity">
    <text evidence="1 6">Belongs to the ATP-dependent AMP-binding enzyme family.</text>
</comment>
<evidence type="ECO:0000313" key="11">
    <source>
        <dbReference type="Proteomes" id="UP000291130"/>
    </source>
</evidence>
<dbReference type="NCBIfam" id="NF001208">
    <property type="entry name" value="PRK00174.1"/>
    <property type="match status" value="1"/>
</dbReference>
<feature type="binding site" evidence="6">
    <location>
        <position position="307"/>
    </location>
    <ligand>
        <name>CoA</name>
        <dbReference type="ChEBI" id="CHEBI:57287"/>
    </ligand>
</feature>
<dbReference type="AlphaFoldDB" id="A0A411MNY2"/>
<evidence type="ECO:0000256" key="5">
    <source>
        <dbReference type="ARBA" id="ARBA00022990"/>
    </source>
</evidence>
<feature type="binding site" evidence="6">
    <location>
        <position position="331"/>
    </location>
    <ligand>
        <name>CoA</name>
        <dbReference type="ChEBI" id="CHEBI:57287"/>
    </ligand>
</feature>
<dbReference type="KEGG" id="ptk:EXN22_23775"/>
<keyword evidence="6" id="KW-0460">Magnesium</keyword>
<comment type="function">
    <text evidence="6">Catalyzes the conversion of acetate into acetyl-CoA (AcCoA), an essential intermediate at the junction of anabolic and catabolic pathways. AcsA undergoes a two-step reaction. In the first half reaction, AcsA combines acetate with ATP to form acetyl-adenylate (AcAMP) intermediate. In the second half reaction, it can then transfer the acetyl group from AcAMP to the sulfhydryl group of CoA, forming the product AcCoA.</text>
</comment>
<sequence length="644" mass="71146">MFDISDFPKADAVSKAAQLSQADYERLYRQSIDDPDTFWSEQAKALDWIKPWRKIQQSDMKTGQATWFDGAQLNVSYNCIDRHLATRGEQPAIIREGDNPADSSLITYRELHQQVCRLANVLKQRGVKKGDRVCIYMPMVPEAAYAMLACSRIGAIHSVVFGGFSPDALRDRILDADCRTLITADEGIRGGKTVPLKNNVDKALISCPQVSTVVVIKRTGGQIDWSEGRDIWYHQAIKSVSDHCPPEPMDAEDPLFILYTSGSTGKPKGVLHSTAGYLLQAALTFKTVFDYREGEVFWCTADVGWVTGHSYIVYGPLANGAITLMFEGVPNYPDASRFWQVVDKHEVNIFYTAPTALRALMREGSRPLASTSRKSLRLLGSVGEPINPEAWEWYFEAVGEKRCPIVDTWWQTETGGIMISPLVGTRRVKPGCATQPMFGVQPVLLDDKGRLIEGPGSGMLAIKASWPGQIRSVYGDPQRMIDTYFKPLPGYYFTGDGARRDADGDLWITGRIDDVINVSGHRIGTAEVESALVLHDSIAEAAVVGYPHDLKGQGIYAFVTPMNGVNADDSLKQELLALVSKEIGSFAKPELIQWAPALPKTRSGKIMRRILRKIACNELDNLGDTSTLADPGVVQGLIDKRLNT</sequence>
<evidence type="ECO:0000256" key="6">
    <source>
        <dbReference type="HAMAP-Rule" id="MF_01123"/>
    </source>
</evidence>
<dbReference type="InterPro" id="IPR025110">
    <property type="entry name" value="AMP-bd_C"/>
</dbReference>
<dbReference type="InterPro" id="IPR032387">
    <property type="entry name" value="ACAS_N"/>
</dbReference>
<dbReference type="GO" id="GO:0046872">
    <property type="term" value="F:metal ion binding"/>
    <property type="evidence" value="ECO:0007669"/>
    <property type="project" value="UniProtKB-KW"/>
</dbReference>
<evidence type="ECO:0000256" key="1">
    <source>
        <dbReference type="ARBA" id="ARBA00006432"/>
    </source>
</evidence>
<feature type="binding site" evidence="6">
    <location>
        <position position="538"/>
    </location>
    <ligand>
        <name>Mg(2+)</name>
        <dbReference type="ChEBI" id="CHEBI:18420"/>
    </ligand>
</feature>
<dbReference type="PANTHER" id="PTHR24095">
    <property type="entry name" value="ACETYL-COENZYME A SYNTHETASE"/>
    <property type="match status" value="1"/>
</dbReference>
<keyword evidence="5 6" id="KW-0007">Acetylation</keyword>
<dbReference type="Gene3D" id="3.30.300.30">
    <property type="match status" value="1"/>
</dbReference>
<dbReference type="NCBIfam" id="TIGR02188">
    <property type="entry name" value="Ac_CoA_lig_AcsA"/>
    <property type="match status" value="1"/>
</dbReference>
<feature type="domain" description="Acetyl-coenzyme A synthetase N-terminal" evidence="9">
    <location>
        <begin position="24"/>
        <end position="79"/>
    </location>
</feature>
<name>A0A411MNY2_9PSED</name>
<dbReference type="CDD" id="cd05966">
    <property type="entry name" value="ACS"/>
    <property type="match status" value="1"/>
</dbReference>
<comment type="PTM">
    <text evidence="6">Acetylated. Deacetylation by the SIR2-homolog deacetylase activates the enzyme.</text>
</comment>
<dbReference type="HAMAP" id="MF_01123">
    <property type="entry name" value="Ac_CoA_synth"/>
    <property type="match status" value="1"/>
</dbReference>
<dbReference type="GO" id="GO:0005524">
    <property type="term" value="F:ATP binding"/>
    <property type="evidence" value="ECO:0007669"/>
    <property type="project" value="UniProtKB-KW"/>
</dbReference>
<dbReference type="EMBL" id="CP035952">
    <property type="protein sequence ID" value="QBF28554.1"/>
    <property type="molecule type" value="Genomic_DNA"/>
</dbReference>
<dbReference type="GO" id="GO:0019427">
    <property type="term" value="P:acetyl-CoA biosynthetic process from acetate"/>
    <property type="evidence" value="ECO:0007669"/>
    <property type="project" value="UniProtKB-UniRule"/>
</dbReference>
<keyword evidence="4 6" id="KW-0067">ATP-binding</keyword>
<feature type="binding site" evidence="6">
    <location>
        <position position="496"/>
    </location>
    <ligand>
        <name>ATP</name>
        <dbReference type="ChEBI" id="CHEBI:30616"/>
    </ligand>
</feature>
<dbReference type="Pfam" id="PF13193">
    <property type="entry name" value="AMP-binding_C"/>
    <property type="match status" value="1"/>
</dbReference>
<dbReference type="InterPro" id="IPR042099">
    <property type="entry name" value="ANL_N_sf"/>
</dbReference>
<dbReference type="Proteomes" id="UP000291130">
    <property type="component" value="Chromosome"/>
</dbReference>
<keyword evidence="2 6" id="KW-0436">Ligase</keyword>
<dbReference type="GO" id="GO:0005829">
    <property type="term" value="C:cytosol"/>
    <property type="evidence" value="ECO:0007669"/>
    <property type="project" value="TreeGrafter"/>
</dbReference>
<dbReference type="InterPro" id="IPR011904">
    <property type="entry name" value="Ac_CoA_lig"/>
</dbReference>
<keyword evidence="6" id="KW-0479">Metal-binding</keyword>
<dbReference type="FunFam" id="3.30.300.30:FF:000004">
    <property type="entry name" value="Acetyl-coenzyme A synthetase"/>
    <property type="match status" value="1"/>
</dbReference>
<feature type="domain" description="AMP-binding enzyme C-terminal" evidence="8">
    <location>
        <begin position="527"/>
        <end position="605"/>
    </location>
</feature>
<organism evidence="10 11">
    <name type="scientific">Pseudomonas tructae</name>
    <dbReference type="NCBI Taxonomy" id="2518644"/>
    <lineage>
        <taxon>Bacteria</taxon>
        <taxon>Pseudomonadati</taxon>
        <taxon>Pseudomonadota</taxon>
        <taxon>Gammaproteobacteria</taxon>
        <taxon>Pseudomonadales</taxon>
        <taxon>Pseudomonadaceae</taxon>
        <taxon>Pseudomonas</taxon>
    </lineage>
</organism>
<evidence type="ECO:0000256" key="3">
    <source>
        <dbReference type="ARBA" id="ARBA00022741"/>
    </source>
</evidence>
<dbReference type="FunFam" id="3.40.50.12780:FF:000001">
    <property type="entry name" value="Acetyl-coenzyme A synthetase"/>
    <property type="match status" value="1"/>
</dbReference>
<feature type="binding site" evidence="6">
    <location>
        <position position="522"/>
    </location>
    <ligand>
        <name>ATP</name>
        <dbReference type="ChEBI" id="CHEBI:30616"/>
    </ligand>
</feature>
<dbReference type="GO" id="GO:0003987">
    <property type="term" value="F:acetate-CoA ligase activity"/>
    <property type="evidence" value="ECO:0007669"/>
    <property type="project" value="UniProtKB-UniRule"/>
</dbReference>
<feature type="binding site" evidence="6">
    <location>
        <position position="535"/>
    </location>
    <ligand>
        <name>Mg(2+)</name>
        <dbReference type="ChEBI" id="CHEBI:18420"/>
    </ligand>
</feature>
<dbReference type="Gene3D" id="3.40.50.12780">
    <property type="entry name" value="N-terminal domain of ligase-like"/>
    <property type="match status" value="1"/>
</dbReference>
<evidence type="ECO:0000259" key="8">
    <source>
        <dbReference type="Pfam" id="PF13193"/>
    </source>
</evidence>
<dbReference type="InterPro" id="IPR020845">
    <property type="entry name" value="AMP-binding_CS"/>
</dbReference>
<dbReference type="SUPFAM" id="SSF56801">
    <property type="entry name" value="Acetyl-CoA synthetase-like"/>
    <property type="match status" value="1"/>
</dbReference>